<evidence type="ECO:0000256" key="1">
    <source>
        <dbReference type="SAM" id="MobiDB-lite"/>
    </source>
</evidence>
<proteinExistence type="predicted"/>
<reference evidence="3 4" key="1">
    <citation type="submission" date="2024-10" db="EMBL/GenBank/DDBJ databases">
        <authorList>
            <person name="Ratan Roy A."/>
            <person name="Morales Sandoval P.H."/>
            <person name="De Los Santos Villalobos S."/>
            <person name="Chakraborty S."/>
            <person name="Mukherjee J."/>
        </authorList>
    </citation>
    <scope>NUCLEOTIDE SEQUENCE [LARGE SCALE GENOMIC DNA]</scope>
    <source>
        <strain evidence="3 4">S1</strain>
    </source>
</reference>
<dbReference type="Proteomes" id="UP001600165">
    <property type="component" value="Unassembled WGS sequence"/>
</dbReference>
<accession>A0ABW6IC12</accession>
<keyword evidence="2" id="KW-0732">Signal</keyword>
<keyword evidence="3" id="KW-0675">Receptor</keyword>
<protein>
    <submittedName>
        <fullName evidence="3">TonB-dependent receptor</fullName>
    </submittedName>
</protein>
<sequence length="1190" mass="129470">MMMRQVKVSDGFSATALTTLLGALSLAAPAAAQTMTAAATSEDLPAATVAEAGTVETAVTVADLSAADYEVNAAALTQAPIAAETDLSLTGQALPNASLESAPATAQTPATTSTDPVDQKAAEAVDPVIFNDPGVEDVFVDEVDQFPSPLLEAEAEFQITLRATERPTVPANGRSLLPLEGQILGAAGQPIDRDVVVTLTASAGEFAGADYDRDRAGFQVLARRGQFQAQLRSTLEAQQVQLRAAVSGLAARGLEADAVDQSYPEITTYAYVQFTTDLRPSLVSGVIDLRIGPGATNFWGSFRDFLNPGDIDDDFEVDLDASLFAIGSFGEWQFTGAFNADRPLNERCDGSNSLFRDVQFCEQTYPVYGDSSTNDFLTPSIDSFYVRFQRDSVVPGAEPDYFMWGDFSTQELNRPSQTFTGVTRQLHGFKGNYTFGNGFQLTALYANNIRAFQRDTLAPDGTSGFYFLSRRLVLRGSENVFLEIEEFNRPGTVLERRPLYRGADYEIDYDRGTLLFRQPIYATEVNPLGDLLVRRIVVTYQVDNPNGGDGNLYAGRLQYTFNNGLSAEDSWIGATALIEDQGVRDFTLFGFDALLPLGETGELVAEVARSNFDVGSTETSGNAYRFEAVGNITSGIRGRAYLTAADSGFTNTATTSFRPGQTRWGGELAARLGPTTVFAFQFDQEDNEGQAPQVLTTVNDLFSPGRETVLGDRVDNRLTTFRAGIQQQLGSAVLGFDWLHRDREDNLANTDAVSNQLVSRFTLPITNTLRFLAQGELNLADDEDPLYPDRTRVGLEWQVQPGVTMTLSQQFAFSGDEPRSITRLDTNANYELDDNTSLTQRYSLLGGFNGITGQGAIGLNHRLILAPGLRATLGFERIYGDAFNLTGAGRQFAQPFAVGQNNTALGLQSSTAFSAGLEYTDNPDFQASARLEHRSADDGGGSNTVLTAAVGGRVTPALTTLFRYRQANYANQLITDDLDDSVSLKLGLAYRNPVSDVFNGLLSYEYRRNPATTPNTILFGAGDDSKDHTLALEGIYAPDWRWEFYGKYALRYSAATLADDFEYANAIHLAQMRATYRFAYRWDITGEARWIGQPRVSYNEVGFAAELGYYLTPNLRLGVGYSFGEANDNSFVGGGGYRSQSGPYLGITFKVNELFNDFGLQMVSPPQQQESYVDSAAAEANPVMSEGGEI</sequence>
<keyword evidence="4" id="KW-1185">Reference proteome</keyword>
<feature type="compositionally biased region" description="Low complexity" evidence="1">
    <location>
        <begin position="101"/>
        <end position="114"/>
    </location>
</feature>
<dbReference type="EMBL" id="JBHZOL010000031">
    <property type="protein sequence ID" value="MFE4105691.1"/>
    <property type="molecule type" value="Genomic_DNA"/>
</dbReference>
<dbReference type="RefSeq" id="WP_377962712.1">
    <property type="nucleotide sequence ID" value="NZ_JBHZOL010000031.1"/>
</dbReference>
<feature type="chain" id="PRO_5046873988" evidence="2">
    <location>
        <begin position="33"/>
        <end position="1190"/>
    </location>
</feature>
<gene>
    <name evidence="3" type="ORF">ACFVKH_05340</name>
</gene>
<evidence type="ECO:0000313" key="3">
    <source>
        <dbReference type="EMBL" id="MFE4105691.1"/>
    </source>
</evidence>
<feature type="region of interest" description="Disordered" evidence="1">
    <location>
        <begin position="99"/>
        <end position="119"/>
    </location>
</feature>
<comment type="caution">
    <text evidence="3">The sequence shown here is derived from an EMBL/GenBank/DDBJ whole genome shotgun (WGS) entry which is preliminary data.</text>
</comment>
<evidence type="ECO:0000256" key="2">
    <source>
        <dbReference type="SAM" id="SignalP"/>
    </source>
</evidence>
<organism evidence="3 4">
    <name type="scientific">Almyronema epifaneia S1</name>
    <dbReference type="NCBI Taxonomy" id="2991925"/>
    <lineage>
        <taxon>Bacteria</taxon>
        <taxon>Bacillati</taxon>
        <taxon>Cyanobacteriota</taxon>
        <taxon>Cyanophyceae</taxon>
        <taxon>Nodosilineales</taxon>
        <taxon>Nodosilineaceae</taxon>
        <taxon>Almyronema</taxon>
        <taxon>Almyronema epifaneia</taxon>
    </lineage>
</organism>
<dbReference type="SUPFAM" id="SSF56935">
    <property type="entry name" value="Porins"/>
    <property type="match status" value="1"/>
</dbReference>
<feature type="signal peptide" evidence="2">
    <location>
        <begin position="1"/>
        <end position="32"/>
    </location>
</feature>
<evidence type="ECO:0000313" key="4">
    <source>
        <dbReference type="Proteomes" id="UP001600165"/>
    </source>
</evidence>
<name>A0ABW6IC12_9CYAN</name>